<dbReference type="HOGENOM" id="CLU_1780954_0_0_1"/>
<evidence type="ECO:0000313" key="1">
    <source>
        <dbReference type="EnsemblProtists" id="EOD29052"/>
    </source>
</evidence>
<dbReference type="KEGG" id="ehx:EMIHUDRAFT_234287"/>
<reference evidence="1" key="2">
    <citation type="submission" date="2024-10" db="UniProtKB">
        <authorList>
            <consortium name="EnsemblProtists"/>
        </authorList>
    </citation>
    <scope>IDENTIFICATION</scope>
</reference>
<proteinExistence type="predicted"/>
<keyword evidence="2" id="KW-1185">Reference proteome</keyword>
<accession>A0A0D3JZW7</accession>
<name>A0A0D3JZW7_EMIH1</name>
<dbReference type="EnsemblProtists" id="EOD29052">
    <property type="protein sequence ID" value="EOD29052"/>
    <property type="gene ID" value="EMIHUDRAFT_234287"/>
</dbReference>
<dbReference type="AlphaFoldDB" id="A0A0D3JZW7"/>
<dbReference type="Proteomes" id="UP000013827">
    <property type="component" value="Unassembled WGS sequence"/>
</dbReference>
<sequence length="146" mass="15678">MATPINSGGWSRRFVWASKASELADVGDDGSIKIKADANVMLTLQAHLQVGYNRTLARTSLSSPSSSTTPSWGGTFLASDAQGQQDSQSCVVQKLIALSEGDVITAEFRTATSAPHHHHHGNYMHSQAEQTELSQAFKTSLMLICC</sequence>
<reference evidence="2" key="1">
    <citation type="journal article" date="2013" name="Nature">
        <title>Pan genome of the phytoplankton Emiliania underpins its global distribution.</title>
        <authorList>
            <person name="Read B.A."/>
            <person name="Kegel J."/>
            <person name="Klute M.J."/>
            <person name="Kuo A."/>
            <person name="Lefebvre S.C."/>
            <person name="Maumus F."/>
            <person name="Mayer C."/>
            <person name="Miller J."/>
            <person name="Monier A."/>
            <person name="Salamov A."/>
            <person name="Young J."/>
            <person name="Aguilar M."/>
            <person name="Claverie J.M."/>
            <person name="Frickenhaus S."/>
            <person name="Gonzalez K."/>
            <person name="Herman E.K."/>
            <person name="Lin Y.C."/>
            <person name="Napier J."/>
            <person name="Ogata H."/>
            <person name="Sarno A.F."/>
            <person name="Shmutz J."/>
            <person name="Schroeder D."/>
            <person name="de Vargas C."/>
            <person name="Verret F."/>
            <person name="von Dassow P."/>
            <person name="Valentin K."/>
            <person name="Van de Peer Y."/>
            <person name="Wheeler G."/>
            <person name="Dacks J.B."/>
            <person name="Delwiche C.F."/>
            <person name="Dyhrman S.T."/>
            <person name="Glockner G."/>
            <person name="John U."/>
            <person name="Richards T."/>
            <person name="Worden A.Z."/>
            <person name="Zhang X."/>
            <person name="Grigoriev I.V."/>
            <person name="Allen A.E."/>
            <person name="Bidle K."/>
            <person name="Borodovsky M."/>
            <person name="Bowler C."/>
            <person name="Brownlee C."/>
            <person name="Cock J.M."/>
            <person name="Elias M."/>
            <person name="Gladyshev V.N."/>
            <person name="Groth M."/>
            <person name="Guda C."/>
            <person name="Hadaegh A."/>
            <person name="Iglesias-Rodriguez M.D."/>
            <person name="Jenkins J."/>
            <person name="Jones B.M."/>
            <person name="Lawson T."/>
            <person name="Leese F."/>
            <person name="Lindquist E."/>
            <person name="Lobanov A."/>
            <person name="Lomsadze A."/>
            <person name="Malik S.B."/>
            <person name="Marsh M.E."/>
            <person name="Mackinder L."/>
            <person name="Mock T."/>
            <person name="Mueller-Roeber B."/>
            <person name="Pagarete A."/>
            <person name="Parker M."/>
            <person name="Probert I."/>
            <person name="Quesneville H."/>
            <person name="Raines C."/>
            <person name="Rensing S.A."/>
            <person name="Riano-Pachon D.M."/>
            <person name="Richier S."/>
            <person name="Rokitta S."/>
            <person name="Shiraiwa Y."/>
            <person name="Soanes D.M."/>
            <person name="van der Giezen M."/>
            <person name="Wahlund T.M."/>
            <person name="Williams B."/>
            <person name="Wilson W."/>
            <person name="Wolfe G."/>
            <person name="Wurch L.L."/>
        </authorList>
    </citation>
    <scope>NUCLEOTIDE SEQUENCE</scope>
</reference>
<evidence type="ECO:0000313" key="2">
    <source>
        <dbReference type="Proteomes" id="UP000013827"/>
    </source>
</evidence>
<dbReference type="RefSeq" id="XP_005781481.1">
    <property type="nucleotide sequence ID" value="XM_005781424.1"/>
</dbReference>
<dbReference type="PaxDb" id="2903-EOD29052"/>
<organism evidence="1 2">
    <name type="scientific">Emiliania huxleyi (strain CCMP1516)</name>
    <dbReference type="NCBI Taxonomy" id="280463"/>
    <lineage>
        <taxon>Eukaryota</taxon>
        <taxon>Haptista</taxon>
        <taxon>Haptophyta</taxon>
        <taxon>Prymnesiophyceae</taxon>
        <taxon>Isochrysidales</taxon>
        <taxon>Noelaerhabdaceae</taxon>
        <taxon>Emiliania</taxon>
    </lineage>
</organism>
<dbReference type="GeneID" id="17274598"/>
<protein>
    <submittedName>
        <fullName evidence="1">Uncharacterized protein</fullName>
    </submittedName>
</protein>